<gene>
    <name evidence="1" type="ORF">ICL16_14960</name>
</gene>
<evidence type="ECO:0000313" key="2">
    <source>
        <dbReference type="Proteomes" id="UP000629098"/>
    </source>
</evidence>
<reference evidence="1" key="1">
    <citation type="submission" date="2020-09" db="EMBL/GenBank/DDBJ databases">
        <title>Iningainema tapete sp. nov. (Scytonemataceae, Cyanobacteria) from greenhouses in central Florida (USA) produces two types of nodularin with biosynthetic potential for microcystin-LR and anabaenopeptins.</title>
        <authorList>
            <person name="Berthold D.E."/>
            <person name="Lefler F.W."/>
            <person name="Huang I.-S."/>
            <person name="Abdulla H."/>
            <person name="Zimba P.V."/>
            <person name="Laughinghouse H.D. IV."/>
        </authorList>
    </citation>
    <scope>NUCLEOTIDE SEQUENCE</scope>
    <source>
        <strain evidence="1">BLCCT55</strain>
    </source>
</reference>
<proteinExistence type="predicted"/>
<dbReference type="RefSeq" id="WP_190829037.1">
    <property type="nucleotide sequence ID" value="NZ_CAWPPI010000052.1"/>
</dbReference>
<accession>A0A8J6XJ14</accession>
<sequence>MTKTSQVISFRFSEMELEALKNQQQPGESLSQTAQRLLKESLALPTRSTSSTDYVDKRIAERLEPIQEKLNQLEVALEKLPA</sequence>
<dbReference type="Proteomes" id="UP000629098">
    <property type="component" value="Unassembled WGS sequence"/>
</dbReference>
<name>A0A8J6XJ14_9CYAN</name>
<protein>
    <submittedName>
        <fullName evidence="1">Uncharacterized protein</fullName>
    </submittedName>
</protein>
<dbReference type="AlphaFoldDB" id="A0A8J6XJ14"/>
<comment type="caution">
    <text evidence="1">The sequence shown here is derived from an EMBL/GenBank/DDBJ whole genome shotgun (WGS) entry which is preliminary data.</text>
</comment>
<keyword evidence="2" id="KW-1185">Reference proteome</keyword>
<organism evidence="1 2">
    <name type="scientific">Iningainema tapete BLCC-T55</name>
    <dbReference type="NCBI Taxonomy" id="2748662"/>
    <lineage>
        <taxon>Bacteria</taxon>
        <taxon>Bacillati</taxon>
        <taxon>Cyanobacteriota</taxon>
        <taxon>Cyanophyceae</taxon>
        <taxon>Nostocales</taxon>
        <taxon>Scytonemataceae</taxon>
        <taxon>Iningainema tapete</taxon>
    </lineage>
</organism>
<dbReference type="EMBL" id="JACXAE010000052">
    <property type="protein sequence ID" value="MBD2773336.1"/>
    <property type="molecule type" value="Genomic_DNA"/>
</dbReference>
<evidence type="ECO:0000313" key="1">
    <source>
        <dbReference type="EMBL" id="MBD2773336.1"/>
    </source>
</evidence>